<dbReference type="AlphaFoldDB" id="E0TGV1"/>
<dbReference type="PROSITE" id="PS50885">
    <property type="entry name" value="HAMP"/>
    <property type="match status" value="1"/>
</dbReference>
<keyword evidence="9" id="KW-0472">Membrane</keyword>
<evidence type="ECO:0000256" key="6">
    <source>
        <dbReference type="ARBA" id="ARBA00022777"/>
    </source>
</evidence>
<evidence type="ECO:0000256" key="1">
    <source>
        <dbReference type="ARBA" id="ARBA00000085"/>
    </source>
</evidence>
<dbReference type="eggNOG" id="COG0745">
    <property type="taxonomic scope" value="Bacteria"/>
</dbReference>
<dbReference type="CDD" id="cd00082">
    <property type="entry name" value="HisKA"/>
    <property type="match status" value="1"/>
</dbReference>
<evidence type="ECO:0000256" key="4">
    <source>
        <dbReference type="ARBA" id="ARBA00022553"/>
    </source>
</evidence>
<feature type="modified residue" description="4-aspartylphosphate" evidence="8">
    <location>
        <position position="698"/>
    </location>
</feature>
<evidence type="ECO:0000256" key="3">
    <source>
        <dbReference type="ARBA" id="ARBA00012438"/>
    </source>
</evidence>
<dbReference type="Gene3D" id="3.30.565.10">
    <property type="entry name" value="Histidine kinase-like ATPase, C-terminal domain"/>
    <property type="match status" value="1"/>
</dbReference>
<evidence type="ECO:0000256" key="8">
    <source>
        <dbReference type="PROSITE-ProRule" id="PRU00169"/>
    </source>
</evidence>
<proteinExistence type="predicted"/>
<dbReference type="Pfam" id="PF02518">
    <property type="entry name" value="HATPase_c"/>
    <property type="match status" value="1"/>
</dbReference>
<dbReference type="eggNOG" id="COG0642">
    <property type="taxonomic scope" value="Bacteria"/>
</dbReference>
<feature type="domain" description="Response regulatory" evidence="11">
    <location>
        <begin position="530"/>
        <end position="643"/>
    </location>
</feature>
<dbReference type="Pfam" id="PF17152">
    <property type="entry name" value="CHASE8"/>
    <property type="match status" value="1"/>
</dbReference>
<dbReference type="PRINTS" id="PR00344">
    <property type="entry name" value="BCTRLSENSOR"/>
</dbReference>
<gene>
    <name evidence="13" type="ordered locus">PB2503_13364</name>
</gene>
<dbReference type="RefSeq" id="WP_013301684.1">
    <property type="nucleotide sequence ID" value="NC_014414.1"/>
</dbReference>
<dbReference type="HOGENOM" id="CLU_000445_104_15_5"/>
<dbReference type="Pfam" id="PF00512">
    <property type="entry name" value="HisKA"/>
    <property type="match status" value="1"/>
</dbReference>
<dbReference type="InterPro" id="IPR003661">
    <property type="entry name" value="HisK_dim/P_dom"/>
</dbReference>
<dbReference type="SMART" id="SM00448">
    <property type="entry name" value="REC"/>
    <property type="match status" value="2"/>
</dbReference>
<dbReference type="InterPro" id="IPR003660">
    <property type="entry name" value="HAMP_dom"/>
</dbReference>
<dbReference type="CDD" id="cd00156">
    <property type="entry name" value="REC"/>
    <property type="match status" value="1"/>
</dbReference>
<keyword evidence="5" id="KW-0808">Transferase</keyword>
<dbReference type="SUPFAM" id="SSF52172">
    <property type="entry name" value="CheY-like"/>
    <property type="match status" value="2"/>
</dbReference>
<evidence type="ECO:0000259" key="11">
    <source>
        <dbReference type="PROSITE" id="PS50110"/>
    </source>
</evidence>
<feature type="domain" description="Response regulatory" evidence="11">
    <location>
        <begin position="649"/>
        <end position="765"/>
    </location>
</feature>
<keyword evidence="7" id="KW-0902">Two-component regulatory system</keyword>
<keyword evidence="9" id="KW-0812">Transmembrane</keyword>
<dbReference type="PROSITE" id="PS50110">
    <property type="entry name" value="RESPONSE_REGULATORY"/>
    <property type="match status" value="2"/>
</dbReference>
<evidence type="ECO:0000259" key="10">
    <source>
        <dbReference type="PROSITE" id="PS50109"/>
    </source>
</evidence>
<dbReference type="PROSITE" id="PS50109">
    <property type="entry name" value="HIS_KIN"/>
    <property type="match status" value="1"/>
</dbReference>
<keyword evidence="4 8" id="KW-0597">Phosphoprotein</keyword>
<comment type="catalytic activity">
    <reaction evidence="1">
        <text>ATP + protein L-histidine = ADP + protein N-phospho-L-histidine.</text>
        <dbReference type="EC" id="2.7.13.3"/>
    </reaction>
</comment>
<dbReference type="InterPro" id="IPR011006">
    <property type="entry name" value="CheY-like_superfamily"/>
</dbReference>
<dbReference type="OrthoDB" id="9810730at2"/>
<keyword evidence="9" id="KW-1133">Transmembrane helix</keyword>
<dbReference type="InterPro" id="IPR036890">
    <property type="entry name" value="HATPase_C_sf"/>
</dbReference>
<dbReference type="KEGG" id="pbr:PB2503_13364"/>
<evidence type="ECO:0000256" key="5">
    <source>
        <dbReference type="ARBA" id="ARBA00022679"/>
    </source>
</evidence>
<evidence type="ECO:0000256" key="2">
    <source>
        <dbReference type="ARBA" id="ARBA00004370"/>
    </source>
</evidence>
<protein>
    <recommendedName>
        <fullName evidence="3">histidine kinase</fullName>
        <ecNumber evidence="3">2.7.13.3</ecNumber>
    </recommendedName>
</protein>
<comment type="subcellular location">
    <subcellularLocation>
        <location evidence="2">Membrane</location>
    </subcellularLocation>
</comment>
<dbReference type="Gene3D" id="3.40.50.2300">
    <property type="match status" value="2"/>
</dbReference>
<evidence type="ECO:0000313" key="13">
    <source>
        <dbReference type="EMBL" id="ADM10710.1"/>
    </source>
</evidence>
<dbReference type="SMART" id="SM00388">
    <property type="entry name" value="HisKA"/>
    <property type="match status" value="1"/>
</dbReference>
<keyword evidence="14" id="KW-1185">Reference proteome</keyword>
<dbReference type="EC" id="2.7.13.3" evidence="3"/>
<feature type="transmembrane region" description="Helical" evidence="9">
    <location>
        <begin position="21"/>
        <end position="41"/>
    </location>
</feature>
<organism evidence="13 14">
    <name type="scientific">Parvularcula bermudensis (strain ATCC BAA-594 / HTCC2503 / KCTC 12087)</name>
    <dbReference type="NCBI Taxonomy" id="314260"/>
    <lineage>
        <taxon>Bacteria</taxon>
        <taxon>Pseudomonadati</taxon>
        <taxon>Pseudomonadota</taxon>
        <taxon>Alphaproteobacteria</taxon>
        <taxon>Parvularculales</taxon>
        <taxon>Parvularculaceae</taxon>
        <taxon>Parvularcula</taxon>
    </lineage>
</organism>
<evidence type="ECO:0000256" key="9">
    <source>
        <dbReference type="SAM" id="Phobius"/>
    </source>
</evidence>
<dbReference type="Gene3D" id="6.10.340.10">
    <property type="match status" value="1"/>
</dbReference>
<dbReference type="GO" id="GO:0009927">
    <property type="term" value="F:histidine phosphotransfer kinase activity"/>
    <property type="evidence" value="ECO:0007669"/>
    <property type="project" value="TreeGrafter"/>
</dbReference>
<feature type="domain" description="Histidine kinase" evidence="10">
    <location>
        <begin position="267"/>
        <end position="497"/>
    </location>
</feature>
<name>E0TGV1_PARBH</name>
<sequence length="782" mass="85669">MAFGTSLRRRVEQLSFRNKMGLATIFACALCVATACVAFTLHELTTYRDGFEQEQHGLAEVLASNVTAAVLFGDETMASDLLGAIRLVPQIDAAYILADGRLFAYYESAAALPKDPQLLKSFTEGYPGPTLKVPVISDGEHIGELFLLTNNDELKGTISSYLTIATLVFLGACLMAMTLAHWEARAIYSPILRLRTIIQSIRETRDYSARVETVPDKDFGRLIDSFNAMLAEIENRDERLERVVGDLVMARDAADTANKSKSQFLANMSHELRTPLNAIINYAEIIIEDLEDVKGDEASTESLETASSDLAKIKSAGIHLLTLINGILDLSKIEAGRMEIDAYAFDLKMTLREVADTVRPAAEQNGNQLVMRVDDHVGTIVTDGMKLKQCILNLLSNACKFTKDGTVSTEIRSISVKDVPSVEIVVADTGIGMDAHQIESLFEAFVQADASTTRQYGGTGLGLAITKRMVELLGGTIRVESELGTGSRFIIIVPCQHPAAENIEVEDVSADIEHTFPGTLPEAQGTERQIALIVDDDAAARDLMARIVLRLNYEVRFAKDGEQALAMIAEEDPAVIVLDLHMPRMNGWTLLQHLKRHEEYADIPVIVVSVDEDRAACLKLGAEDYFTKPLNRLELERALMSYAGTIDGRVLIVEDNENAVDLLSRAASQLGFGVEVARSAEAGLTLLSKEPYQGIILDLGLPGMNGFEFLSVLRETPDLREIPVIVFSAQELDDDQLSTLSTNAQGYFQKGNVSPRAVLRNLVKKSNSRHGPEDQEEVNSAC</sequence>
<evidence type="ECO:0000313" key="14">
    <source>
        <dbReference type="Proteomes" id="UP000001302"/>
    </source>
</evidence>
<dbReference type="InterPro" id="IPR003594">
    <property type="entry name" value="HATPase_dom"/>
</dbReference>
<dbReference type="CDD" id="cd16922">
    <property type="entry name" value="HATPase_EvgS-ArcB-TorS-like"/>
    <property type="match status" value="1"/>
</dbReference>
<dbReference type="SUPFAM" id="SSF47384">
    <property type="entry name" value="Homodimeric domain of signal transducing histidine kinase"/>
    <property type="match status" value="1"/>
</dbReference>
<dbReference type="CDD" id="cd06225">
    <property type="entry name" value="HAMP"/>
    <property type="match status" value="1"/>
</dbReference>
<dbReference type="EMBL" id="CP002156">
    <property type="protein sequence ID" value="ADM10710.1"/>
    <property type="molecule type" value="Genomic_DNA"/>
</dbReference>
<reference evidence="13 14" key="2">
    <citation type="journal article" date="2011" name="J. Bacteriol.">
        <title>Complete genome sequence of strain HTCC2503T of Parvularcula bermudensis, the type species of the order "Parvularculales" in the class Alphaproteobacteria.</title>
        <authorList>
            <person name="Oh H.M."/>
            <person name="Kang I."/>
            <person name="Vergin K.L."/>
            <person name="Kang D."/>
            <person name="Rhee K.H."/>
            <person name="Giovannoni S.J."/>
            <person name="Cho J.C."/>
        </authorList>
    </citation>
    <scope>NUCLEOTIDE SEQUENCE [LARGE SCALE GENOMIC DNA]</scope>
    <source>
        <strain evidence="14">ATCC BAA-594 / HTCC2503 / KCTC 12087</strain>
    </source>
</reference>
<dbReference type="InterPro" id="IPR005467">
    <property type="entry name" value="His_kinase_dom"/>
</dbReference>
<dbReference type="InterPro" id="IPR036097">
    <property type="entry name" value="HisK_dim/P_sf"/>
</dbReference>
<accession>E0TGV1</accession>
<dbReference type="STRING" id="314260.PB2503_13364"/>
<feature type="domain" description="HAMP" evidence="12">
    <location>
        <begin position="185"/>
        <end position="238"/>
    </location>
</feature>
<dbReference type="Proteomes" id="UP000001302">
    <property type="component" value="Chromosome"/>
</dbReference>
<dbReference type="PANTHER" id="PTHR43047">
    <property type="entry name" value="TWO-COMPONENT HISTIDINE PROTEIN KINASE"/>
    <property type="match status" value="1"/>
</dbReference>
<dbReference type="GO" id="GO:0005886">
    <property type="term" value="C:plasma membrane"/>
    <property type="evidence" value="ECO:0007669"/>
    <property type="project" value="TreeGrafter"/>
</dbReference>
<evidence type="ECO:0000256" key="7">
    <source>
        <dbReference type="ARBA" id="ARBA00023012"/>
    </source>
</evidence>
<feature type="modified residue" description="4-aspartylphosphate" evidence="8">
    <location>
        <position position="579"/>
    </location>
</feature>
<evidence type="ECO:0000259" key="12">
    <source>
        <dbReference type="PROSITE" id="PS50885"/>
    </source>
</evidence>
<dbReference type="Gene3D" id="1.10.287.130">
    <property type="match status" value="1"/>
</dbReference>
<dbReference type="SMART" id="SM00387">
    <property type="entry name" value="HATPase_c"/>
    <property type="match status" value="1"/>
</dbReference>
<dbReference type="SMART" id="SM00304">
    <property type="entry name" value="HAMP"/>
    <property type="match status" value="1"/>
</dbReference>
<dbReference type="SUPFAM" id="SSF55874">
    <property type="entry name" value="ATPase domain of HSP90 chaperone/DNA topoisomerase II/histidine kinase"/>
    <property type="match status" value="1"/>
</dbReference>
<dbReference type="InterPro" id="IPR033417">
    <property type="entry name" value="CHASE8"/>
</dbReference>
<dbReference type="PANTHER" id="PTHR43047:SF63">
    <property type="entry name" value="HISTIDINE KINASE"/>
    <property type="match status" value="1"/>
</dbReference>
<dbReference type="GO" id="GO:0000155">
    <property type="term" value="F:phosphorelay sensor kinase activity"/>
    <property type="evidence" value="ECO:0007669"/>
    <property type="project" value="InterPro"/>
</dbReference>
<dbReference type="InterPro" id="IPR001789">
    <property type="entry name" value="Sig_transdc_resp-reg_receiver"/>
</dbReference>
<dbReference type="InterPro" id="IPR004358">
    <property type="entry name" value="Sig_transdc_His_kin-like_C"/>
</dbReference>
<feature type="transmembrane region" description="Helical" evidence="9">
    <location>
        <begin position="158"/>
        <end position="180"/>
    </location>
</feature>
<dbReference type="FunFam" id="3.30.565.10:FF:000010">
    <property type="entry name" value="Sensor histidine kinase RcsC"/>
    <property type="match status" value="1"/>
</dbReference>
<keyword evidence="6" id="KW-0418">Kinase</keyword>
<dbReference type="Pfam" id="PF00072">
    <property type="entry name" value="Response_reg"/>
    <property type="match status" value="2"/>
</dbReference>
<reference evidence="14" key="1">
    <citation type="submission" date="2010-08" db="EMBL/GenBank/DDBJ databases">
        <title>Genome sequence of Parvularcula bermudensis HTCC2503.</title>
        <authorList>
            <person name="Kang D.-M."/>
            <person name="Oh H.-M."/>
            <person name="Cho J.-C."/>
        </authorList>
    </citation>
    <scope>NUCLEOTIDE SEQUENCE [LARGE SCALE GENOMIC DNA]</scope>
    <source>
        <strain evidence="14">ATCC BAA-594 / HTCC2503 / KCTC 12087</strain>
    </source>
</reference>